<reference evidence="3 4" key="1">
    <citation type="submission" date="2024-10" db="EMBL/GenBank/DDBJ databases">
        <title>Updated reference genomes for cyclostephanoid diatoms.</title>
        <authorList>
            <person name="Roberts W.R."/>
            <person name="Alverson A.J."/>
        </authorList>
    </citation>
    <scope>NUCLEOTIDE SEQUENCE [LARGE SCALE GENOMIC DNA]</scope>
    <source>
        <strain evidence="3 4">AJA010-31</strain>
    </source>
</reference>
<gene>
    <name evidence="3" type="ORF">ACHAWO_013984</name>
</gene>
<dbReference type="Proteomes" id="UP001530400">
    <property type="component" value="Unassembled WGS sequence"/>
</dbReference>
<sequence>MSILSQCTARASTPSSQTFPQLPQITTYLRLFLGSLYGLSLGLRDESRGLIGALFGLNIITFLPMFWFNSYLDAKVDSYKSLNFAGVLNGFAVMMLVWITVFTYYHGEEEESLRKVIGEVVLMGGGGDDGGGDGGVGDGSRTEDAVGSSVGMEDEF</sequence>
<proteinExistence type="predicted"/>
<evidence type="ECO:0000313" key="4">
    <source>
        <dbReference type="Proteomes" id="UP001530400"/>
    </source>
</evidence>
<keyword evidence="2" id="KW-0812">Transmembrane</keyword>
<feature type="compositionally biased region" description="Gly residues" evidence="1">
    <location>
        <begin position="128"/>
        <end position="138"/>
    </location>
</feature>
<dbReference type="AlphaFoldDB" id="A0ABD3MT48"/>
<comment type="caution">
    <text evidence="3">The sequence shown here is derived from an EMBL/GenBank/DDBJ whole genome shotgun (WGS) entry which is preliminary data.</text>
</comment>
<keyword evidence="4" id="KW-1185">Reference proteome</keyword>
<protein>
    <submittedName>
        <fullName evidence="3">Uncharacterized protein</fullName>
    </submittedName>
</protein>
<dbReference type="EMBL" id="JALLPJ020001382">
    <property type="protein sequence ID" value="KAL3766637.1"/>
    <property type="molecule type" value="Genomic_DNA"/>
</dbReference>
<name>A0ABD3MT48_9STRA</name>
<accession>A0ABD3MT48</accession>
<evidence type="ECO:0000256" key="1">
    <source>
        <dbReference type="SAM" id="MobiDB-lite"/>
    </source>
</evidence>
<feature type="transmembrane region" description="Helical" evidence="2">
    <location>
        <begin position="84"/>
        <end position="105"/>
    </location>
</feature>
<keyword evidence="2" id="KW-0472">Membrane</keyword>
<feature type="region of interest" description="Disordered" evidence="1">
    <location>
        <begin position="128"/>
        <end position="156"/>
    </location>
</feature>
<organism evidence="3 4">
    <name type="scientific">Cyclotella atomus</name>
    <dbReference type="NCBI Taxonomy" id="382360"/>
    <lineage>
        <taxon>Eukaryota</taxon>
        <taxon>Sar</taxon>
        <taxon>Stramenopiles</taxon>
        <taxon>Ochrophyta</taxon>
        <taxon>Bacillariophyta</taxon>
        <taxon>Coscinodiscophyceae</taxon>
        <taxon>Thalassiosirophycidae</taxon>
        <taxon>Stephanodiscales</taxon>
        <taxon>Stephanodiscaceae</taxon>
        <taxon>Cyclotella</taxon>
    </lineage>
</organism>
<feature type="transmembrane region" description="Helical" evidence="2">
    <location>
        <begin position="50"/>
        <end position="72"/>
    </location>
</feature>
<evidence type="ECO:0000313" key="3">
    <source>
        <dbReference type="EMBL" id="KAL3766637.1"/>
    </source>
</evidence>
<keyword evidence="2" id="KW-1133">Transmembrane helix</keyword>
<evidence type="ECO:0000256" key="2">
    <source>
        <dbReference type="SAM" id="Phobius"/>
    </source>
</evidence>